<dbReference type="STRING" id="29655.A0A0K9P5T0"/>
<accession>A0A0K9P5T0</accession>
<proteinExistence type="inferred from homology"/>
<dbReference type="EMBL" id="LFYR01001161">
    <property type="protein sequence ID" value="KMZ64368.1"/>
    <property type="molecule type" value="Genomic_DNA"/>
</dbReference>
<keyword evidence="10" id="KW-1185">Reference proteome</keyword>
<dbReference type="SUPFAM" id="SSF54001">
    <property type="entry name" value="Cysteine proteinases"/>
    <property type="match status" value="1"/>
</dbReference>
<dbReference type="GO" id="GO:0016579">
    <property type="term" value="P:protein deubiquitination"/>
    <property type="evidence" value="ECO:0007669"/>
    <property type="project" value="InterPro"/>
</dbReference>
<dbReference type="GO" id="GO:0006508">
    <property type="term" value="P:proteolysis"/>
    <property type="evidence" value="ECO:0007669"/>
    <property type="project" value="UniProtKB-KW"/>
</dbReference>
<feature type="domain" description="USP" evidence="8">
    <location>
        <begin position="91"/>
        <end position="553"/>
    </location>
</feature>
<dbReference type="PROSITE" id="PS00972">
    <property type="entry name" value="USP_1"/>
    <property type="match status" value="1"/>
</dbReference>
<evidence type="ECO:0000256" key="1">
    <source>
        <dbReference type="ARBA" id="ARBA00000707"/>
    </source>
</evidence>
<keyword evidence="3 7" id="KW-0645">Protease</keyword>
<evidence type="ECO:0000256" key="5">
    <source>
        <dbReference type="ARBA" id="ARBA00022801"/>
    </source>
</evidence>
<evidence type="ECO:0000256" key="4">
    <source>
        <dbReference type="ARBA" id="ARBA00022786"/>
    </source>
</evidence>
<dbReference type="InterPro" id="IPR018200">
    <property type="entry name" value="USP_CS"/>
</dbReference>
<evidence type="ECO:0000256" key="2">
    <source>
        <dbReference type="ARBA" id="ARBA00009085"/>
    </source>
</evidence>
<evidence type="ECO:0000256" key="3">
    <source>
        <dbReference type="ARBA" id="ARBA00022670"/>
    </source>
</evidence>
<dbReference type="PROSITE" id="PS50235">
    <property type="entry name" value="USP_3"/>
    <property type="match status" value="1"/>
</dbReference>
<dbReference type="GO" id="GO:0031647">
    <property type="term" value="P:regulation of protein stability"/>
    <property type="evidence" value="ECO:0000318"/>
    <property type="project" value="GO_Central"/>
</dbReference>
<dbReference type="InterPro" id="IPR038765">
    <property type="entry name" value="Papain-like_cys_pep_sf"/>
</dbReference>
<dbReference type="OrthoDB" id="2248014at2759"/>
<evidence type="ECO:0000259" key="8">
    <source>
        <dbReference type="PROSITE" id="PS50235"/>
    </source>
</evidence>
<dbReference type="EC" id="3.4.19.12" evidence="7"/>
<dbReference type="OMA" id="CEREGND"/>
<comment type="function">
    <text evidence="7">Recognizes and hydrolyzes the peptide bond at the C-terminal Gly of ubiquitin. Involved in the processing of poly-ubiquitin precursors as well as that of ubiquitinated proteins.</text>
</comment>
<reference evidence="10" key="1">
    <citation type="journal article" date="2016" name="Nature">
        <title>The genome of the seagrass Zostera marina reveals angiosperm adaptation to the sea.</title>
        <authorList>
            <person name="Olsen J.L."/>
            <person name="Rouze P."/>
            <person name="Verhelst B."/>
            <person name="Lin Y.-C."/>
            <person name="Bayer T."/>
            <person name="Collen J."/>
            <person name="Dattolo E."/>
            <person name="De Paoli E."/>
            <person name="Dittami S."/>
            <person name="Maumus F."/>
            <person name="Michel G."/>
            <person name="Kersting A."/>
            <person name="Lauritano C."/>
            <person name="Lohaus R."/>
            <person name="Toepel M."/>
            <person name="Tonon T."/>
            <person name="Vanneste K."/>
            <person name="Amirebrahimi M."/>
            <person name="Brakel J."/>
            <person name="Bostroem C."/>
            <person name="Chovatia M."/>
            <person name="Grimwood J."/>
            <person name="Jenkins J.W."/>
            <person name="Jueterbock A."/>
            <person name="Mraz A."/>
            <person name="Stam W.T."/>
            <person name="Tice H."/>
            <person name="Bornberg-Bauer E."/>
            <person name="Green P.J."/>
            <person name="Pearson G.A."/>
            <person name="Procaccini G."/>
            <person name="Duarte C.M."/>
            <person name="Schmutz J."/>
            <person name="Reusch T.B.H."/>
            <person name="Van de Peer Y."/>
        </authorList>
    </citation>
    <scope>NUCLEOTIDE SEQUENCE [LARGE SCALE GENOMIC DNA]</scope>
    <source>
        <strain evidence="10">cv. Finnish</strain>
    </source>
</reference>
<gene>
    <name evidence="9" type="ORF">ZOSMA_373G00160</name>
</gene>
<dbReference type="Pfam" id="PF00443">
    <property type="entry name" value="UCH"/>
    <property type="match status" value="1"/>
</dbReference>
<comment type="similarity">
    <text evidence="2 7">Belongs to the peptidase C19 family.</text>
</comment>
<dbReference type="GO" id="GO:0005829">
    <property type="term" value="C:cytosol"/>
    <property type="evidence" value="ECO:0000318"/>
    <property type="project" value="GO_Central"/>
</dbReference>
<evidence type="ECO:0000313" key="9">
    <source>
        <dbReference type="EMBL" id="KMZ64368.1"/>
    </source>
</evidence>
<evidence type="ECO:0000256" key="6">
    <source>
        <dbReference type="ARBA" id="ARBA00022807"/>
    </source>
</evidence>
<dbReference type="GO" id="GO:0004843">
    <property type="term" value="F:cysteine-type deubiquitinase activity"/>
    <property type="evidence" value="ECO:0000318"/>
    <property type="project" value="GO_Central"/>
</dbReference>
<dbReference type="PANTHER" id="PTHR24006:SF888">
    <property type="entry name" value="UBIQUITIN CARBOXYL-TERMINAL HYDROLASE 30"/>
    <property type="match status" value="1"/>
</dbReference>
<dbReference type="InterPro" id="IPR028889">
    <property type="entry name" value="USP"/>
</dbReference>
<organism evidence="9 10">
    <name type="scientific">Zostera marina</name>
    <name type="common">Eelgrass</name>
    <dbReference type="NCBI Taxonomy" id="29655"/>
    <lineage>
        <taxon>Eukaryota</taxon>
        <taxon>Viridiplantae</taxon>
        <taxon>Streptophyta</taxon>
        <taxon>Embryophyta</taxon>
        <taxon>Tracheophyta</taxon>
        <taxon>Spermatophyta</taxon>
        <taxon>Magnoliopsida</taxon>
        <taxon>Liliopsida</taxon>
        <taxon>Zosteraceae</taxon>
        <taxon>Zostera</taxon>
    </lineage>
</organism>
<keyword evidence="5 7" id="KW-0378">Hydrolase</keyword>
<dbReference type="PANTHER" id="PTHR24006">
    <property type="entry name" value="UBIQUITIN CARBOXYL-TERMINAL HYDROLASE"/>
    <property type="match status" value="1"/>
</dbReference>
<comment type="catalytic activity">
    <reaction evidence="1 7">
        <text>Thiol-dependent hydrolysis of ester, thioester, amide, peptide and isopeptide bonds formed by the C-terminal Gly of ubiquitin (a 76-residue protein attached to proteins as an intracellular targeting signal).</text>
        <dbReference type="EC" id="3.4.19.12"/>
    </reaction>
</comment>
<dbReference type="Gene3D" id="3.90.70.10">
    <property type="entry name" value="Cysteine proteinases"/>
    <property type="match status" value="1"/>
</dbReference>
<evidence type="ECO:0000256" key="7">
    <source>
        <dbReference type="RuleBase" id="RU366025"/>
    </source>
</evidence>
<keyword evidence="4 7" id="KW-0833">Ubl conjugation pathway</keyword>
<comment type="caution">
    <text evidence="9">The sequence shown here is derived from an EMBL/GenBank/DDBJ whole genome shotgun (WGS) entry which is preliminary data.</text>
</comment>
<dbReference type="Proteomes" id="UP000036987">
    <property type="component" value="Unassembled WGS sequence"/>
</dbReference>
<dbReference type="InterPro" id="IPR050164">
    <property type="entry name" value="Peptidase_C19"/>
</dbReference>
<protein>
    <recommendedName>
        <fullName evidence="7">Ubiquitin carboxyl-terminal hydrolase</fullName>
        <ecNumber evidence="7">3.4.19.12</ecNumber>
    </recommendedName>
</protein>
<evidence type="ECO:0000313" key="10">
    <source>
        <dbReference type="Proteomes" id="UP000036987"/>
    </source>
</evidence>
<sequence>MIKLKHGMSIDHLVNNFRDILGILEVSKPHSFTQFHLLAGGVLATAAGLFVAMRGDGPNRNSVRKTVMNWLSEESSKEEIGSSRTGWISVAGLHNLANNCFLNVVLQALASCICFYPYLQDMFNKDDLDFEENNEKMPLTSALVSLLKDLCILRDEKLVLSPQKVMTAMNLYVSSFNLTRQQDAAEAFLHVLTSLEEEFSDCYMSDFSLADIVAIPVDLANTRDEGRSNFKRWKQHISGPFDGTVGSILACASCASQISMGLDVFRCLPLSPVLNSNGTAIMNGCNIEDCLKQFTTAEQIQNYTCIQCWHANALQYLSLRVEENETKIEAIGQCSKLDSCNCKNLFLHEGNQPSGSSYAFKQLSIARCPKILCLHLQRASMSIFGEPIKLKGHVSFPLVLDLFPFTIAAKNSEFRIMDESSRHHTGSSSYQCRIDTQLKMHTSFLNRSMSHHNNLSVCSLSGNSQCNNKIEETLNPPQSKYIYHLASVVEHYGQPGSGHYAIYRRLTNPNANDYPVQINSQDNWIYVSDSEVLNVPLETVLAAEASLLIYEGTETGV</sequence>
<name>A0A0K9P5T0_ZOSMR</name>
<dbReference type="PROSITE" id="PS00973">
    <property type="entry name" value="USP_2"/>
    <property type="match status" value="1"/>
</dbReference>
<keyword evidence="6 7" id="KW-0788">Thiol protease</keyword>
<dbReference type="AlphaFoldDB" id="A0A0K9P5T0"/>
<dbReference type="GO" id="GO:0005634">
    <property type="term" value="C:nucleus"/>
    <property type="evidence" value="ECO:0000318"/>
    <property type="project" value="GO_Central"/>
</dbReference>
<dbReference type="InterPro" id="IPR001394">
    <property type="entry name" value="Peptidase_C19_UCH"/>
</dbReference>